<dbReference type="InterPro" id="IPR026341">
    <property type="entry name" value="T9SS_type_B"/>
</dbReference>
<dbReference type="OrthoDB" id="607469at2"/>
<organism evidence="3 4">
    <name type="scientific">Euzebyella marina</name>
    <dbReference type="NCBI Taxonomy" id="1761453"/>
    <lineage>
        <taxon>Bacteria</taxon>
        <taxon>Pseudomonadati</taxon>
        <taxon>Bacteroidota</taxon>
        <taxon>Flavobacteriia</taxon>
        <taxon>Flavobacteriales</taxon>
        <taxon>Flavobacteriaceae</taxon>
        <taxon>Euzebyella</taxon>
    </lineage>
</organism>
<dbReference type="Pfam" id="PF01345">
    <property type="entry name" value="DUF11"/>
    <property type="match status" value="2"/>
</dbReference>
<sequence>MIKLPKPQLKFFILTLFLLCSYLGFSQLSDLHYLPPLKQGRNNQAVEQQAIYLSTPEPTTFTVNVYRGTSNTPITSFNISNTNPAVYNLPNGDNNITLVDNNHTGIVLDDAGLRFESPSNNKFYVNYRGNSSAQAASLTSKGRVALGTKFKWGGLPNLGQHNTKSNTLGIMATEDNTTVRLFGYDPACEFRLQGDADGLTNDSYTINLDANESFVFETYLSESPAHVDGWIGASIESNRDIVISNGGMNTGRQLNNGNRDAAIDQPVPENRLGKEYVFVRGNGTNDTEFPLIIGIADNTQIFVNGSATPFATINNGDYVEIPGTFYSGNSAGANMLVTTSKDAYAYQSMAGGSAVYTHGLNFVAPVNCLLPDVMDNIPDITNMAGTSVNGGVTIVAATATPDGNITVTDGNGPVTLPPSNPVAGTDDWKTIFIPNLTGNVSVQSTGPIAVGFFGLNGARGVAGYFSGFDTVPVVNLEIRGGSGCFVGSEIFEATGNFDAYQWFGDGEMIPGANSENFAPTVAGDYFVRGTKGPCTYDSQPISAYYCDPDVVLEKSVDKPEIVEGERATFTIKVRNLGVGPVTNLRITDNIPSGLSLVNAQTITGSWSGNTWNIGTLNGGETAFLSLEVQADEIDILPLLNLTNTATNSQDQTDTNITPDSPSARIIVHNDYDNDGVVDSVDLDDDNDGILDTVEQLCTIPNDVVFSAPSSIIVGGAPVTEIYTNFNDLWRSSLSNRNSLHPNLSHDLLAFTSGGTTFTTGVFDDDLIDSNGNNLYDGIDTNNDGISDVIATESNWMALTPSKNIYGEATIEASLNDGNANNALGLTLVENPTTDPLNPLLTNGINGLDLGSGIANIGDTWVYEIDPIVATTVGDGIPDILLTQVADPGGAGHTVSLYDASGAPLGNAVRVQAYSGGALASIVGSYRLDVYHANGNVFFHNTRRDYRLATIELSEFGIPTANLSDVAFLRLQLSSNADVAFLAYNTDSFSGFCANLDTDMDGIPDHLDLDSDGDGCSDANEYYKDNNADGGDGGEFGTGVPAVDPTDGKVIDASYEQVHAPIILLGNTSEDLGGTDINGEDLDLGETFNYVIRFQNTGDDDATNFTIRDVLPSNVTVNDFDYSNATGVTETFDPLSNSVVFSIPDNLVEVGDPEYKIAIEVTISGDCSEFVAACASHLENHAYASYEGILNSRTFSDEDGTNSAGTCTSSLEVATNDLSEALQDCDVARTVLLCGDFVTLTAGEGFTSYSWAIDNNNNGQIDGADTILNDGDPDSDPRTMVVTSVGNYIVEKTANTGCDDQLERITVNRFGDVQTNPIVDYFNQVNADSNPDNDIQGEIVTCSVDGDVLPKIFLCGSNDSVLLQLGITDAQSITWQKLDETSCSSAGDDCANKNGTCTWNNLVQQNNYTVTESGSYRVVIAYENGCFSRFYFNAFQNTLDIDYISSNIVCSTDGRIRITNVGSGYGYQLYNVTNDAIEVPFSAGQGPNFNISTNGTYKVQVTQLNPSSGAPIANSCIFETEDIGIQRREYEVNLSSTPADCNEQGTISVQALNVLPDYSYELYIDDGSNGGAGSFVTSELVSIDNTHTFTGVAPGDYIVVTSTTDGCTDTQTITVNEIPELRLSANTQEHITCLPGVINLSVSGGTTGHRYAIWSKDGIPNYTDESSIPESDFIGSTNFFFGHRGNPSTYYPNEDGEYVFIVKDDNGCFALSNSVQIEDLGSVTITASHSDILCADSGNSTLTINASGGTAPYRYSLDNGVTYQNENFFNNLTAGIYTITVSDSSGSDDTYSCVESIQYEITQPFRLTASATIIEDASCNPSGALVKISNANGGQAPYEFSFDGGSNFGTLDETRLTAGSYQLVLRDALGCTFDMELTVPSETPDPNLSTDINYNCDGTGEITINTDNSSDFDYTYQINGIPYTPVDSNIFNNVAAGTHTLTIGYSSALGADQSTLFFEDFGSGPTTQIGEIGTGYCYEPQNGSETACNLGPAGILVSGEYSVTNFVTNPISAWRSPNDHTGLADGRFLAVDIRVHENADESILWRRQNLEVLPNRPITVAFSAYNLRRVSANGNNPDVLVELVDGSGTVLGSGTTGDIPKNTNADSWHDYNFTFDPGANTNVSVVFRTNLNSADGNDLILDDISATQAPEICEKTQDITVVVETGKTFEVQILGSSSPTCNGANNGNIRFEVSNFDPAFGYEYSLDGGVNWMMETTSPFTTPSTLDDGTYNVTVRKVDDNSCTATSSTGATLASPNALTANLVQTSDFTCYNTGATLEASATEGTPGYSYQLERTDGSIERIFSSNSTFLNVPAGDYVVRVRDINNCEVVSTTTVTVTAPNTLTLGLTATQCYDGQNNATIMATANGGNGDFTFRLNGGAWQTPTPANSSTFTFSGLSNGSYNVEVMDQYGCASPLETITIAPDITLSVAISNASSCNDGSLTATAVGGTGSYVYAFVPSGNTVSDADFSPSNTFAVPLADVGQYDIYVRDNAGNPGYCSETVTEEVQASPNLTFTATPTDAECFGGNGNIEVIITSGLAPYDYQLIDVTHGIADQTHNDVVSADRTFYNLPAGTYDIIVTDAAGCSQTQAGIVVDEPVELTADINGVTPANCTGLASEFGFDFDNYPTAIGTVEFSSDGGITWQSSDEFRGYLSGEEVYPSLRTIDGSGNTICQTDLPRYTIPYPLDDLDITILPIIVNCNELQVSVRGQNGTAPYEYTYAEDPANFDPAAPTHPWTAPYAAGVTHTFPNLVPGRTYAFYVRDNVGCIRQSSVNVNDIITNPMEITATVSPACHASSNGEITYTIVDNHGSTEPNMEWFLYDTTGTVVANSGGIVAYSNTISITGLAANEYYLEVQQIDSGGNPQCISASENEILDELDVITGTPQSIQDISCENPGLIEIENTQGGGGTYFYTVTGPAPFTTITASGDNPIEIPANSPAGNYDISVEDQYGCSYPLGSVAMSFMAAPTISNVVIDNCNANASITITATGTGTLLYSIDGGSNYQTNHVFSNIPAGNYDIYVKDASGCTDNVNRDVHATLQATASLAVQLGCGPGNEAEISIEAIAGSGNYEFEVLDSASGTTIARQVLATNPQNIQLSIADTYTVNVYDMGTDSPVCNRSLLVEVPAAIQPQVTANPTDVSCPGADDGRIELTQVNNGNNPLTYTLNPMPSGASWDASTQSFINLSGNNYTITATGPNGCETVINSLVNENAVLTFDVPDIVQFGCSSDNDVNNATIAINTSSIAGGSGTFNRFVFVDDATGNVLQDSSDPNYIYTDTNGGDVIVRVYDNQGCPSEHVVTISAYDALVDATITVDRNIDCVNSGEDISIDVSSTYTDFASNPTNYEFRQLPSASYQASNQFLNLSAGTYTFAIRNMTTGCEITRSHTVEEPNTFDVTIDKLSDVICHGGDGSISLTLVDGTYAAGFSYTIFNNSGTNILSGSSVNVGPTPAILVPAGNYTVEVTQDAFPECIQTRSFSIATPEAPLALDPINTEEVGCNNDRGSAQITPTGGKAPYDIVMTHNALGTNYTANGVHSFLFQGLGAGQYNIEITDALGCTVNFNNAFELVVPDPITASISNTDLVCEGDNDASVTATVNPRNVNANYRYILNKYSDASGITLLEASASRTINTFNNLGSGFYSISILDDMDCSYETAIIEIAEPTEVEGLLTTVQRMTCQSNAELLLTASGGTAPYMWSTDGLSFNAMNQSSGANTHLFTNVIEGEYHYFVRDSFNCVSIVTNSVRVNEIEDLTAVIDLSAARVACRGESTAVIEAKADGGLGNYQYALFRDLALNDEARPNQATGLFTDLPVGQYYLRVESGDCEFISSRIEISEPTPLAIEYDVNNISCNGAEDGSIEIEVTGGTGSYQYAISPNLNQFFDDNVFDELAPGDYMIIIQDSNGCFEVIDAAITEPEVLEVEATTTPEICEGEENGTIELMISGGTAPYSTRLASENDFIQGRTNFSGLSTGNYIIFIEDANGCEDNLMVTIEPGVNLNAHVETVYGCNGNTPNNYVNIVMDDEGLEDQVLFGLDTMNPMEMQLNPFFRDVAPGTHYISISHENGCITTHTFEVEHFEPLQLTVTQTNINEITAAVSGGRESYTIYFGAINNGSDNVYHITKTDTYLVTVVDENGCEATASIYMEFIDIEIPNFFTPNGDGKNDTWKPKNIEVYPNIYISIYDRYGRTVYTFEDNEDGWDGIYQESDLPSGDYWYIIKMNGESDTREFVGHFTLYR</sequence>
<dbReference type="InterPro" id="IPR001434">
    <property type="entry name" value="OmcB-like_DUF11"/>
</dbReference>
<reference evidence="3 4" key="1">
    <citation type="submission" date="2018-08" db="EMBL/GenBank/DDBJ databases">
        <title>The reduced genetic potential of extracellular carbohydrate catabolism in Euzebyella marina RN62, a Flavobacteriia bacterium isolated from the hadal water.</title>
        <authorList>
            <person name="Xue C."/>
        </authorList>
    </citation>
    <scope>NUCLEOTIDE SEQUENCE [LARGE SCALE GENOMIC DNA]</scope>
    <source>
        <strain evidence="3 4">RN62</strain>
    </source>
</reference>
<name>A0A3G2L8X5_9FLAO</name>
<protein>
    <submittedName>
        <fullName evidence="3">DUF11 domain-containing protein</fullName>
    </submittedName>
</protein>
<dbReference type="Pfam" id="PF13585">
    <property type="entry name" value="CHU_C"/>
    <property type="match status" value="1"/>
</dbReference>
<dbReference type="KEGG" id="emar:D1013_15750"/>
<dbReference type="Proteomes" id="UP000276309">
    <property type="component" value="Chromosome"/>
</dbReference>
<evidence type="ECO:0000313" key="4">
    <source>
        <dbReference type="Proteomes" id="UP000276309"/>
    </source>
</evidence>
<feature type="domain" description="DUF11" evidence="1">
    <location>
        <begin position="1080"/>
        <end position="1144"/>
    </location>
</feature>
<dbReference type="InterPro" id="IPR047589">
    <property type="entry name" value="DUF11_rpt"/>
</dbReference>
<feature type="domain" description="DUF11" evidence="1">
    <location>
        <begin position="549"/>
        <end position="664"/>
    </location>
</feature>
<evidence type="ECO:0000313" key="3">
    <source>
        <dbReference type="EMBL" id="AYN68728.1"/>
    </source>
</evidence>
<dbReference type="RefSeq" id="WP_121849740.1">
    <property type="nucleotide sequence ID" value="NZ_CP032050.1"/>
</dbReference>
<evidence type="ECO:0000259" key="1">
    <source>
        <dbReference type="Pfam" id="PF01345"/>
    </source>
</evidence>
<dbReference type="Gene3D" id="2.60.120.260">
    <property type="entry name" value="Galactose-binding domain-like"/>
    <property type="match status" value="1"/>
</dbReference>
<proteinExistence type="predicted"/>
<dbReference type="InterPro" id="IPR035234">
    <property type="entry name" value="IgGFc-bd_N"/>
</dbReference>
<gene>
    <name evidence="3" type="ORF">D1013_15750</name>
</gene>
<dbReference type="InterPro" id="IPR025667">
    <property type="entry name" value="SprB_repeat"/>
</dbReference>
<keyword evidence="4" id="KW-1185">Reference proteome</keyword>
<dbReference type="Pfam" id="PF13573">
    <property type="entry name" value="SprB"/>
    <property type="match status" value="4"/>
</dbReference>
<feature type="domain" description="IgGFc-binding protein N-terminal" evidence="2">
    <location>
        <begin position="136"/>
        <end position="454"/>
    </location>
</feature>
<dbReference type="Pfam" id="PF17517">
    <property type="entry name" value="IgGFc_binding"/>
    <property type="match status" value="1"/>
</dbReference>
<dbReference type="NCBIfam" id="TIGR04131">
    <property type="entry name" value="Bac_Flav_CTERM"/>
    <property type="match status" value="1"/>
</dbReference>
<evidence type="ECO:0000259" key="2">
    <source>
        <dbReference type="Pfam" id="PF17517"/>
    </source>
</evidence>
<dbReference type="NCBIfam" id="TIGR01451">
    <property type="entry name" value="B_ant_repeat"/>
    <property type="match status" value="2"/>
</dbReference>
<accession>A0A3G2L8X5</accession>
<dbReference type="EMBL" id="CP032050">
    <property type="protein sequence ID" value="AYN68728.1"/>
    <property type="molecule type" value="Genomic_DNA"/>
</dbReference>